<dbReference type="PaxDb" id="593117-TGAM_1702"/>
<evidence type="ECO:0000259" key="1">
    <source>
        <dbReference type="SMART" id="SM00770"/>
    </source>
</evidence>
<dbReference type="GO" id="GO:0004629">
    <property type="term" value="F:phospholipase C activity"/>
    <property type="evidence" value="ECO:0007669"/>
    <property type="project" value="InterPro"/>
</dbReference>
<dbReference type="CDD" id="cd11009">
    <property type="entry name" value="Zn_dep_PLPC"/>
    <property type="match status" value="1"/>
</dbReference>
<organism evidence="2 3">
    <name type="scientific">Thermococcus gammatolerans (strain DSM 15229 / JCM 11827 / EJ3)</name>
    <dbReference type="NCBI Taxonomy" id="593117"/>
    <lineage>
        <taxon>Archaea</taxon>
        <taxon>Methanobacteriati</taxon>
        <taxon>Methanobacteriota</taxon>
        <taxon>Thermococci</taxon>
        <taxon>Thermococcales</taxon>
        <taxon>Thermococcaceae</taxon>
        <taxon>Thermococcus</taxon>
    </lineage>
</organism>
<evidence type="ECO:0000313" key="2">
    <source>
        <dbReference type="EMBL" id="ACS34204.1"/>
    </source>
</evidence>
<dbReference type="Proteomes" id="UP000001488">
    <property type="component" value="Chromosome"/>
</dbReference>
<dbReference type="eggNOG" id="arCOG08608">
    <property type="taxonomic scope" value="Archaea"/>
</dbReference>
<feature type="domain" description="Zn-dependent PLC" evidence="1">
    <location>
        <begin position="14"/>
        <end position="269"/>
    </location>
</feature>
<dbReference type="SMART" id="SM00770">
    <property type="entry name" value="Zn_dep_PLPC"/>
    <property type="match status" value="1"/>
</dbReference>
<keyword evidence="3" id="KW-1185">Reference proteome</keyword>
<sequence>MGYASCLISGGDKMKELKVALLILVVLGGIGIVSAWPTDGPTLDNPMNVHQKLTYKAIQAVYKDNPALGSILMRYKDQLLYGAYDEDWRGGSIEFNGKTYTLQSQYHFLDPMDHAELLTVNLFGDADTSAADMAQRLYEQAVQLWKEGKREEAMLYLGRTVHILEDMSMLVAHTTPHMFEDLEQFKYIENAHDFVENEVSPAVADDILNDRVPLDLTPIKWWQIPQEKGRFIIGKDIYVADNENGHMSLANGVAWAYADLIAHNSWRYMLYSTGKDINLWSERGHLGSYFWTKELKKGDWSVLKLEFKGASSITIVFKDIDMQNAYFKTLGYVEVYDKNWNLIARYAQDPNPLKDTRVTVPGDTVYIYTHVDRDAWLDDDVDGWAIRNIELHANFDVNAPSGFKTLDGREYSLVQWAVYETMQYDIRAVAGLMEKFFEDVGVTG</sequence>
<accession>C5A7J2</accession>
<dbReference type="Gene3D" id="1.10.575.10">
    <property type="entry name" value="P1 Nuclease"/>
    <property type="match status" value="1"/>
</dbReference>
<protein>
    <submittedName>
        <fullName evidence="2">Phospholipase C/P1 nuclease family protein, putative</fullName>
    </submittedName>
</protein>
<dbReference type="EMBL" id="CP001398">
    <property type="protein sequence ID" value="ACS34204.1"/>
    <property type="molecule type" value="Genomic_DNA"/>
</dbReference>
<dbReference type="AlphaFoldDB" id="C5A7J2"/>
<dbReference type="GO" id="GO:0008270">
    <property type="term" value="F:zinc ion binding"/>
    <property type="evidence" value="ECO:0007669"/>
    <property type="project" value="InterPro"/>
</dbReference>
<dbReference type="HOGENOM" id="CLU_635572_0_0_2"/>
<gene>
    <name evidence="2" type="ordered locus">TGAM_1702</name>
</gene>
<dbReference type="InterPro" id="IPR001531">
    <property type="entry name" value="Zn_PLipaseC"/>
</dbReference>
<dbReference type="STRING" id="593117.TGAM_1702"/>
<evidence type="ECO:0000313" key="3">
    <source>
        <dbReference type="Proteomes" id="UP000001488"/>
    </source>
</evidence>
<name>C5A7J2_THEGJ</name>
<dbReference type="PATRIC" id="fig|593117.10.peg.1709"/>
<reference evidence="2 3" key="1">
    <citation type="journal article" date="2007" name="Genome Biol.">
        <title>Genome analysis and genome-wide proteomics of Thermococcus gammatolerans, the most radioresistant organism known amongst the Archaea.</title>
        <authorList>
            <person name="Zivanovic Y."/>
            <person name="Armengaud J."/>
            <person name="Lagorce A."/>
            <person name="Leplat C."/>
            <person name="Guerin P."/>
            <person name="Dutertre M."/>
            <person name="Anthouard V."/>
            <person name="Forterre P."/>
            <person name="Wincker P."/>
            <person name="Confalonieri F."/>
        </authorList>
    </citation>
    <scope>NUCLEOTIDE SEQUENCE [LARGE SCALE GENOMIC DNA]</scope>
    <source>
        <strain evidence="3">DSM 15229 / JCM 11827 / EJ3</strain>
    </source>
</reference>
<dbReference type="SUPFAM" id="SSF48537">
    <property type="entry name" value="Phospholipase C/P1 nuclease"/>
    <property type="match status" value="1"/>
</dbReference>
<proteinExistence type="predicted"/>
<dbReference type="InterPro" id="IPR008947">
    <property type="entry name" value="PLipase_C/P1_nuclease_dom_sf"/>
</dbReference>
<dbReference type="KEGG" id="tga:TGAM_1702"/>